<evidence type="ECO:0000313" key="4">
    <source>
        <dbReference type="Proteomes" id="UP001497457"/>
    </source>
</evidence>
<feature type="transmembrane region" description="Helical" evidence="2">
    <location>
        <begin position="198"/>
        <end position="219"/>
    </location>
</feature>
<reference evidence="3 4" key="2">
    <citation type="submission" date="2024-10" db="EMBL/GenBank/DDBJ databases">
        <authorList>
            <person name="Ryan C."/>
        </authorList>
    </citation>
    <scope>NUCLEOTIDE SEQUENCE [LARGE SCALE GENOMIC DNA]</scope>
</reference>
<keyword evidence="2" id="KW-0812">Transmembrane</keyword>
<dbReference type="EMBL" id="OZ075114">
    <property type="protein sequence ID" value="CAL5055543.1"/>
    <property type="molecule type" value="Genomic_DNA"/>
</dbReference>
<proteinExistence type="predicted"/>
<dbReference type="PANTHER" id="PTHR37222:SF1">
    <property type="entry name" value="OS02G0718000 PROTEIN"/>
    <property type="match status" value="1"/>
</dbReference>
<dbReference type="PANTHER" id="PTHR37222">
    <property type="entry name" value="OS02G0718000 PROTEIN"/>
    <property type="match status" value="1"/>
</dbReference>
<gene>
    <name evidence="3" type="ORF">URODEC1_LOCUS94488</name>
</gene>
<evidence type="ECO:0000256" key="2">
    <source>
        <dbReference type="SAM" id="Phobius"/>
    </source>
</evidence>
<protein>
    <submittedName>
        <fullName evidence="3">Uncharacterized protein</fullName>
    </submittedName>
</protein>
<keyword evidence="4" id="KW-1185">Reference proteome</keyword>
<dbReference type="AlphaFoldDB" id="A0ABC9EBY0"/>
<feature type="transmembrane region" description="Helical" evidence="2">
    <location>
        <begin position="140"/>
        <end position="161"/>
    </location>
</feature>
<feature type="transmembrane region" description="Helical" evidence="2">
    <location>
        <begin position="108"/>
        <end position="128"/>
    </location>
</feature>
<keyword evidence="2" id="KW-1133">Transmembrane helix</keyword>
<sequence>MALSHLSRRLLSPTAAAAARLPRTFPHGRDPFALLHPGRRFFSASASPTPNSSAPSEPNPGAPSSAAPSLDEMKHQEIEGPTVERDTSPLADETRRELDSLRGTVQRLSGSLALLGGAHLAGGAWIAYGAPPLGVESAAAVQGVAAFAFPFAVALVLRRAIKPIAFFQKMEANARLQVLTLCLQATKNVNLMLLRTRVMAIACALGVSVASVAAVLMRIKSMQALLCSSCTRMGKSLCYAHNILDLARPRRNGRKLGRCGGWSMEVRLIFVKCLPFSA</sequence>
<feature type="region of interest" description="Disordered" evidence="1">
    <location>
        <begin position="41"/>
        <end position="72"/>
    </location>
</feature>
<evidence type="ECO:0000256" key="1">
    <source>
        <dbReference type="SAM" id="MobiDB-lite"/>
    </source>
</evidence>
<accession>A0ABC9EBY0</accession>
<feature type="compositionally biased region" description="Low complexity" evidence="1">
    <location>
        <begin position="43"/>
        <end position="56"/>
    </location>
</feature>
<evidence type="ECO:0000313" key="3">
    <source>
        <dbReference type="EMBL" id="CAL5055543.1"/>
    </source>
</evidence>
<organism evidence="3 4">
    <name type="scientific">Urochloa decumbens</name>
    <dbReference type="NCBI Taxonomy" id="240449"/>
    <lineage>
        <taxon>Eukaryota</taxon>
        <taxon>Viridiplantae</taxon>
        <taxon>Streptophyta</taxon>
        <taxon>Embryophyta</taxon>
        <taxon>Tracheophyta</taxon>
        <taxon>Spermatophyta</taxon>
        <taxon>Magnoliopsida</taxon>
        <taxon>Liliopsida</taxon>
        <taxon>Poales</taxon>
        <taxon>Poaceae</taxon>
        <taxon>PACMAD clade</taxon>
        <taxon>Panicoideae</taxon>
        <taxon>Panicodae</taxon>
        <taxon>Paniceae</taxon>
        <taxon>Melinidinae</taxon>
        <taxon>Urochloa</taxon>
    </lineage>
</organism>
<dbReference type="Proteomes" id="UP001497457">
    <property type="component" value="Chromosome 4rd"/>
</dbReference>
<name>A0ABC9EBY0_9POAL</name>
<reference evidence="4" key="1">
    <citation type="submission" date="2024-06" db="EMBL/GenBank/DDBJ databases">
        <authorList>
            <person name="Ryan C."/>
        </authorList>
    </citation>
    <scope>NUCLEOTIDE SEQUENCE [LARGE SCALE GENOMIC DNA]</scope>
</reference>
<keyword evidence="2" id="KW-0472">Membrane</keyword>